<gene>
    <name evidence="1" type="ORF">SAMN04488695_10865</name>
</gene>
<dbReference type="OrthoDB" id="1805863at2"/>
<proteinExistence type="predicted"/>
<organism evidence="1 2">
    <name type="scientific">Proteiniclasticum ruminis</name>
    <dbReference type="NCBI Taxonomy" id="398199"/>
    <lineage>
        <taxon>Bacteria</taxon>
        <taxon>Bacillati</taxon>
        <taxon>Bacillota</taxon>
        <taxon>Clostridia</taxon>
        <taxon>Eubacteriales</taxon>
        <taxon>Clostridiaceae</taxon>
        <taxon>Proteiniclasticum</taxon>
    </lineage>
</organism>
<dbReference type="RefSeq" id="WP_083422768.1">
    <property type="nucleotide sequence ID" value="NZ_FOVK01000008.1"/>
</dbReference>
<accession>A0A1I5D5Y2</accession>
<protein>
    <submittedName>
        <fullName evidence="1">Uncharacterized protein</fullName>
    </submittedName>
</protein>
<reference evidence="1 2" key="1">
    <citation type="submission" date="2016-10" db="EMBL/GenBank/DDBJ databases">
        <authorList>
            <person name="de Groot N.N."/>
        </authorList>
    </citation>
    <scope>NUCLEOTIDE SEQUENCE [LARGE SCALE GENOMIC DNA]</scope>
    <source>
        <strain evidence="1 2">ML2</strain>
    </source>
</reference>
<name>A0A1I5D5Y2_9CLOT</name>
<dbReference type="AlphaFoldDB" id="A0A1I5D5Y2"/>
<evidence type="ECO:0000313" key="2">
    <source>
        <dbReference type="Proteomes" id="UP000181899"/>
    </source>
</evidence>
<dbReference type="Proteomes" id="UP000181899">
    <property type="component" value="Unassembled WGS sequence"/>
</dbReference>
<dbReference type="EMBL" id="FOVK01000008">
    <property type="protein sequence ID" value="SFN94612.1"/>
    <property type="molecule type" value="Genomic_DNA"/>
</dbReference>
<keyword evidence="2" id="KW-1185">Reference proteome</keyword>
<evidence type="ECO:0000313" key="1">
    <source>
        <dbReference type="EMBL" id="SFN94612.1"/>
    </source>
</evidence>
<sequence>MNRKQKIIRNTVLLMAFSFLFITTSNLYLDPLAAHKASERSIHYGPSEVLHIESFPGGKYYLGKYEQWISCNTVNRALGIFWRFGSQVTGIEVNEEKPISYTWSSSDNRKKVYGIVNDKSIDRLEIYLTEGIVLTQEKFYGDMFLLTWESEGEFQKIVSYDRLGAVVFEEESIEYRP</sequence>